<sequence>MNELRVPTRRYRPELQGLRAVAALLVVVYHVWLNRVSGGVDVFFLISGFLLTGQLVRAAAGAGIRWGAMWGRMVRRLFPAALTVLLGVVVASFLLLPENRWFSTIREVAASALYLENWQLVADSADYFAQHGTASPVQHYWSLSIQGQFYLLWPLLVGGLLLLTRSRRTLTAVLLAVFAASLLYSVTLTATDQPVAYFDTATRMWEFALGGLLALAVDRITLPRAVRVALGWLGVAGLVSCGLVLQVGTVFPGYAALWPLLSGAAVIAAGSTGSRAGADRWLSARPVRHLGDLSYALYLWHWPVLVLFLVATGRDEPGLAGGAAVIGLSLLLAAATHHLVERPAQARQWGAVTLAAATLLPVLAVTGGWQAVATGKARTYAATVDNPDHPGARAKEPGFTYWGSADPDLAPSLVTLPQDYATIPEEQCGIAPRHPELTVCTTGELDTPQRRIVVAGDSHAQQFVAALQPAAQRRNWQIITMVRGGCPFSTDSETVPGDQPCMDWNAAVADEIVELRPDLVFTIATRDVRVDATEYTPPGYVNQWRKVDAAGIPVLAVRDNPRFGSPPVACVESRGPASPECATPRAQLYAPDPPYTAVADLPPGVAFADFSDYFCEADVCPPVIGNVLVYLDDNHVSATYMATMSEAVEQAVVRVLEPEVTG</sequence>
<evidence type="ECO:0000259" key="3">
    <source>
        <dbReference type="Pfam" id="PF19040"/>
    </source>
</evidence>
<dbReference type="InterPro" id="IPR043968">
    <property type="entry name" value="SGNH"/>
</dbReference>
<dbReference type="AlphaFoldDB" id="A0A4Q7IYP2"/>
<dbReference type="OrthoDB" id="3404679at2"/>
<name>A0A4Q7IYP2_9PSEU</name>
<dbReference type="InterPro" id="IPR050879">
    <property type="entry name" value="Acyltransferase_3"/>
</dbReference>
<evidence type="ECO:0000313" key="5">
    <source>
        <dbReference type="Proteomes" id="UP000292003"/>
    </source>
</evidence>
<dbReference type="PANTHER" id="PTHR23028:SF53">
    <property type="entry name" value="ACYL_TRANSF_3 DOMAIN-CONTAINING PROTEIN"/>
    <property type="match status" value="1"/>
</dbReference>
<keyword evidence="4" id="KW-0012">Acyltransferase</keyword>
<evidence type="ECO:0000313" key="4">
    <source>
        <dbReference type="EMBL" id="RZQ60121.1"/>
    </source>
</evidence>
<keyword evidence="4" id="KW-0808">Transferase</keyword>
<keyword evidence="1" id="KW-1133">Transmembrane helix</keyword>
<feature type="transmembrane region" description="Helical" evidence="1">
    <location>
        <begin position="145"/>
        <end position="163"/>
    </location>
</feature>
<dbReference type="Proteomes" id="UP000292003">
    <property type="component" value="Unassembled WGS sequence"/>
</dbReference>
<dbReference type="Pfam" id="PF01757">
    <property type="entry name" value="Acyl_transf_3"/>
    <property type="match status" value="1"/>
</dbReference>
<protein>
    <submittedName>
        <fullName evidence="4">Acyltransferase</fullName>
    </submittedName>
</protein>
<dbReference type="GO" id="GO:0009103">
    <property type="term" value="P:lipopolysaccharide biosynthetic process"/>
    <property type="evidence" value="ECO:0007669"/>
    <property type="project" value="TreeGrafter"/>
</dbReference>
<feature type="transmembrane region" description="Helical" evidence="1">
    <location>
        <begin position="319"/>
        <end position="340"/>
    </location>
</feature>
<gene>
    <name evidence="4" type="ORF">EWH70_30950</name>
</gene>
<feature type="transmembrane region" description="Helical" evidence="1">
    <location>
        <begin position="170"/>
        <end position="190"/>
    </location>
</feature>
<proteinExistence type="predicted"/>
<keyword evidence="1" id="KW-0472">Membrane</keyword>
<dbReference type="PANTHER" id="PTHR23028">
    <property type="entry name" value="ACETYLTRANSFERASE"/>
    <property type="match status" value="1"/>
</dbReference>
<feature type="transmembrane region" description="Helical" evidence="1">
    <location>
        <begin position="38"/>
        <end position="56"/>
    </location>
</feature>
<keyword evidence="1" id="KW-0812">Transmembrane</keyword>
<feature type="transmembrane region" description="Helical" evidence="1">
    <location>
        <begin position="254"/>
        <end position="274"/>
    </location>
</feature>
<dbReference type="RefSeq" id="WP_130479107.1">
    <property type="nucleotide sequence ID" value="NZ_SFCC01000019.1"/>
</dbReference>
<feature type="transmembrane region" description="Helical" evidence="1">
    <location>
        <begin position="229"/>
        <end position="248"/>
    </location>
</feature>
<feature type="domain" description="SGNH" evidence="3">
    <location>
        <begin position="436"/>
        <end position="649"/>
    </location>
</feature>
<feature type="transmembrane region" description="Helical" evidence="1">
    <location>
        <begin position="15"/>
        <end position="32"/>
    </location>
</feature>
<comment type="caution">
    <text evidence="4">The sequence shown here is derived from an EMBL/GenBank/DDBJ whole genome shotgun (WGS) entry which is preliminary data.</text>
</comment>
<dbReference type="GO" id="GO:0016747">
    <property type="term" value="F:acyltransferase activity, transferring groups other than amino-acyl groups"/>
    <property type="evidence" value="ECO:0007669"/>
    <property type="project" value="InterPro"/>
</dbReference>
<feature type="transmembrane region" description="Helical" evidence="1">
    <location>
        <begin position="352"/>
        <end position="372"/>
    </location>
</feature>
<feature type="transmembrane region" description="Helical" evidence="1">
    <location>
        <begin position="295"/>
        <end position="313"/>
    </location>
</feature>
<dbReference type="EMBL" id="SFCC01000019">
    <property type="protein sequence ID" value="RZQ60121.1"/>
    <property type="molecule type" value="Genomic_DNA"/>
</dbReference>
<evidence type="ECO:0000259" key="2">
    <source>
        <dbReference type="Pfam" id="PF01757"/>
    </source>
</evidence>
<organism evidence="4 5">
    <name type="scientific">Amycolatopsis suaedae</name>
    <dbReference type="NCBI Taxonomy" id="2510978"/>
    <lineage>
        <taxon>Bacteria</taxon>
        <taxon>Bacillati</taxon>
        <taxon>Actinomycetota</taxon>
        <taxon>Actinomycetes</taxon>
        <taxon>Pseudonocardiales</taxon>
        <taxon>Pseudonocardiaceae</taxon>
        <taxon>Amycolatopsis</taxon>
    </lineage>
</organism>
<dbReference type="GO" id="GO:0016020">
    <property type="term" value="C:membrane"/>
    <property type="evidence" value="ECO:0007669"/>
    <property type="project" value="TreeGrafter"/>
</dbReference>
<reference evidence="4 5" key="1">
    <citation type="submission" date="2019-02" db="EMBL/GenBank/DDBJ databases">
        <title>Draft genome sequence of Amycolatopsis sp. 8-3EHSu isolated from roots of Suaeda maritima.</title>
        <authorList>
            <person name="Duangmal K."/>
            <person name="Chantavorakit T."/>
        </authorList>
    </citation>
    <scope>NUCLEOTIDE SEQUENCE [LARGE SCALE GENOMIC DNA]</scope>
    <source>
        <strain evidence="4 5">8-3EHSu</strain>
    </source>
</reference>
<accession>A0A4Q7IYP2</accession>
<feature type="domain" description="Acyltransferase 3" evidence="2">
    <location>
        <begin position="14"/>
        <end position="335"/>
    </location>
</feature>
<feature type="transmembrane region" description="Helical" evidence="1">
    <location>
        <begin position="196"/>
        <end position="217"/>
    </location>
</feature>
<dbReference type="Pfam" id="PF19040">
    <property type="entry name" value="SGNH"/>
    <property type="match status" value="1"/>
</dbReference>
<keyword evidence="5" id="KW-1185">Reference proteome</keyword>
<dbReference type="InterPro" id="IPR002656">
    <property type="entry name" value="Acyl_transf_3_dom"/>
</dbReference>
<evidence type="ECO:0000256" key="1">
    <source>
        <dbReference type="SAM" id="Phobius"/>
    </source>
</evidence>
<feature type="transmembrane region" description="Helical" evidence="1">
    <location>
        <begin position="77"/>
        <end position="96"/>
    </location>
</feature>